<sequence>MLNLKETRLKIINLRKEAKNQRQGIRRRQKEARDADTPFETDKEQEARIMDLIARADKMRSQLILDQMKFLRDSLRRTVAYQRKADLQRIKGAIIVQQKVESECAESEEAKSKIAKLKMDANVTHQADNDVLCDLILRATVEKAKDSSNSNILTHVLKHMDLADIPLEQVPILISKPPTQKSGEPQKVNEEAEKDPEIDSGAAASATGLENTELQQKALRRLHKSLLANKIVIKLLEKQMEDVLLTSGSIRSISAYSKAAKPAGGKPASANNHSQSSRNSGKANRVGDDGNTSDTSSVGSGIPGWNVVDRKQTPGKSAKRDKRSRDDSGSDPDSGSGSDSNTKRDGASKNKPKRAGQRARRKEFLKSMSVDEERIQRFKSKKQRIPVRLLKTSTNPQLLTDAAVVGARNTQSTQQTAAGFGQSKPTTSKPATSSAADATLHPSWEAKKRQRELLQSANSASVSQNKKIVFDD</sequence>
<evidence type="ECO:0000313" key="2">
    <source>
        <dbReference type="EMBL" id="RKP34486.1"/>
    </source>
</evidence>
<evidence type="ECO:0000256" key="1">
    <source>
        <dbReference type="SAM" id="MobiDB-lite"/>
    </source>
</evidence>
<accession>A0A4P9ZMA6</accession>
<feature type="compositionally biased region" description="Low complexity" evidence="1">
    <location>
        <begin position="260"/>
        <end position="270"/>
    </location>
</feature>
<reference evidence="3" key="1">
    <citation type="journal article" date="2018" name="Nat. Microbiol.">
        <title>Leveraging single-cell genomics to expand the fungal tree of life.</title>
        <authorList>
            <person name="Ahrendt S.R."/>
            <person name="Quandt C.A."/>
            <person name="Ciobanu D."/>
            <person name="Clum A."/>
            <person name="Salamov A."/>
            <person name="Andreopoulos B."/>
            <person name="Cheng J.F."/>
            <person name="Woyke T."/>
            <person name="Pelin A."/>
            <person name="Henrissat B."/>
            <person name="Reynolds N.K."/>
            <person name="Benny G.L."/>
            <person name="Smith M.E."/>
            <person name="James T.Y."/>
            <person name="Grigoriev I.V."/>
        </authorList>
    </citation>
    <scope>NUCLEOTIDE SEQUENCE [LARGE SCALE GENOMIC DNA]</scope>
    <source>
        <strain evidence="3">RSA 468</strain>
    </source>
</reference>
<name>A0A4P9ZMA6_9FUNG</name>
<evidence type="ECO:0008006" key="4">
    <source>
        <dbReference type="Google" id="ProtNLM"/>
    </source>
</evidence>
<feature type="compositionally biased region" description="Basic and acidic residues" evidence="1">
    <location>
        <begin position="187"/>
        <end position="197"/>
    </location>
</feature>
<feature type="region of interest" description="Disordered" evidence="1">
    <location>
        <begin position="174"/>
        <end position="209"/>
    </location>
</feature>
<feature type="compositionally biased region" description="Polar residues" evidence="1">
    <location>
        <begin position="408"/>
        <end position="417"/>
    </location>
</feature>
<feature type="region of interest" description="Disordered" evidence="1">
    <location>
        <begin position="20"/>
        <end position="41"/>
    </location>
</feature>
<feature type="compositionally biased region" description="Polar residues" evidence="1">
    <location>
        <begin position="271"/>
        <end position="282"/>
    </location>
</feature>
<gene>
    <name evidence="2" type="ORF">BJ085DRAFT_39142</name>
</gene>
<evidence type="ECO:0000313" key="3">
    <source>
        <dbReference type="Proteomes" id="UP000268162"/>
    </source>
</evidence>
<feature type="compositionally biased region" description="Polar residues" evidence="1">
    <location>
        <begin position="290"/>
        <end position="299"/>
    </location>
</feature>
<dbReference type="EMBL" id="ML003185">
    <property type="protein sequence ID" value="RKP34486.1"/>
    <property type="molecule type" value="Genomic_DNA"/>
</dbReference>
<feature type="compositionally biased region" description="Low complexity" evidence="1">
    <location>
        <begin position="331"/>
        <end position="340"/>
    </location>
</feature>
<feature type="compositionally biased region" description="Basic residues" evidence="1">
    <location>
        <begin position="350"/>
        <end position="361"/>
    </location>
</feature>
<dbReference type="AlphaFoldDB" id="A0A4P9ZMA6"/>
<feature type="compositionally biased region" description="Low complexity" evidence="1">
    <location>
        <begin position="423"/>
        <end position="439"/>
    </location>
</feature>
<dbReference type="Proteomes" id="UP000268162">
    <property type="component" value="Unassembled WGS sequence"/>
</dbReference>
<feature type="region of interest" description="Disordered" evidence="1">
    <location>
        <begin position="406"/>
        <end position="472"/>
    </location>
</feature>
<keyword evidence="3" id="KW-1185">Reference proteome</keyword>
<proteinExistence type="predicted"/>
<organism evidence="2 3">
    <name type="scientific">Dimargaris cristalligena</name>
    <dbReference type="NCBI Taxonomy" id="215637"/>
    <lineage>
        <taxon>Eukaryota</taxon>
        <taxon>Fungi</taxon>
        <taxon>Fungi incertae sedis</taxon>
        <taxon>Zoopagomycota</taxon>
        <taxon>Kickxellomycotina</taxon>
        <taxon>Dimargaritomycetes</taxon>
        <taxon>Dimargaritales</taxon>
        <taxon>Dimargaritaceae</taxon>
        <taxon>Dimargaris</taxon>
    </lineage>
</organism>
<feature type="region of interest" description="Disordered" evidence="1">
    <location>
        <begin position="260"/>
        <end position="371"/>
    </location>
</feature>
<feature type="compositionally biased region" description="Basic and acidic residues" evidence="1">
    <location>
        <begin position="31"/>
        <end position="41"/>
    </location>
</feature>
<protein>
    <recommendedName>
        <fullName evidence="4">Bud22 domain-containing protein</fullName>
    </recommendedName>
</protein>
<feature type="compositionally biased region" description="Basic and acidic residues" evidence="1">
    <location>
        <begin position="362"/>
        <end position="371"/>
    </location>
</feature>
<feature type="compositionally biased region" description="Polar residues" evidence="1">
    <location>
        <begin position="453"/>
        <end position="466"/>
    </location>
</feature>